<protein>
    <submittedName>
        <fullName evidence="1">Uncharacterized protein</fullName>
    </submittedName>
</protein>
<evidence type="ECO:0000313" key="1">
    <source>
        <dbReference type="EMBL" id="MCH91986.1"/>
    </source>
</evidence>
<name>A0A392MWR5_9FABA</name>
<proteinExistence type="predicted"/>
<sequence length="130" mass="14092">MAEINYCVKLRVFLTAANPGPTLKLKFKNVGKDKLTLYDAIDQGNEFAVALELEATRNSPFANSLRHHARIYALADATWLPLSRVALEMAWAHETIGRGLQVISITGIGSASLTGWKCVNGSYRCGGGTP</sequence>
<comment type="caution">
    <text evidence="1">The sequence shown here is derived from an EMBL/GenBank/DDBJ whole genome shotgun (WGS) entry which is preliminary data.</text>
</comment>
<organism evidence="1 2">
    <name type="scientific">Trifolium medium</name>
    <dbReference type="NCBI Taxonomy" id="97028"/>
    <lineage>
        <taxon>Eukaryota</taxon>
        <taxon>Viridiplantae</taxon>
        <taxon>Streptophyta</taxon>
        <taxon>Embryophyta</taxon>
        <taxon>Tracheophyta</taxon>
        <taxon>Spermatophyta</taxon>
        <taxon>Magnoliopsida</taxon>
        <taxon>eudicotyledons</taxon>
        <taxon>Gunneridae</taxon>
        <taxon>Pentapetalae</taxon>
        <taxon>rosids</taxon>
        <taxon>fabids</taxon>
        <taxon>Fabales</taxon>
        <taxon>Fabaceae</taxon>
        <taxon>Papilionoideae</taxon>
        <taxon>50 kb inversion clade</taxon>
        <taxon>NPAAA clade</taxon>
        <taxon>Hologalegina</taxon>
        <taxon>IRL clade</taxon>
        <taxon>Trifolieae</taxon>
        <taxon>Trifolium</taxon>
    </lineage>
</organism>
<gene>
    <name evidence="1" type="ORF">A2U01_0012918</name>
</gene>
<reference evidence="1 2" key="1">
    <citation type="journal article" date="2018" name="Front. Plant Sci.">
        <title>Red Clover (Trifolium pratense) and Zigzag Clover (T. medium) - A Picture of Genomic Similarities and Differences.</title>
        <authorList>
            <person name="Dluhosova J."/>
            <person name="Istvanek J."/>
            <person name="Nedelnik J."/>
            <person name="Repkova J."/>
        </authorList>
    </citation>
    <scope>NUCLEOTIDE SEQUENCE [LARGE SCALE GENOMIC DNA]</scope>
    <source>
        <strain evidence="2">cv. 10/8</strain>
        <tissue evidence="1">Leaf</tissue>
    </source>
</reference>
<keyword evidence="2" id="KW-1185">Reference proteome</keyword>
<accession>A0A392MWR5</accession>
<evidence type="ECO:0000313" key="2">
    <source>
        <dbReference type="Proteomes" id="UP000265520"/>
    </source>
</evidence>
<dbReference type="EMBL" id="LXQA010021601">
    <property type="protein sequence ID" value="MCH91986.1"/>
    <property type="molecule type" value="Genomic_DNA"/>
</dbReference>
<dbReference type="AlphaFoldDB" id="A0A392MWR5"/>
<dbReference type="Proteomes" id="UP000265520">
    <property type="component" value="Unassembled WGS sequence"/>
</dbReference>